<feature type="domain" description="Response regulatory" evidence="5">
    <location>
        <begin position="43"/>
        <end position="159"/>
    </location>
</feature>
<proteinExistence type="predicted"/>
<evidence type="ECO:0000259" key="4">
    <source>
        <dbReference type="PROSITE" id="PS50043"/>
    </source>
</evidence>
<dbReference type="InterPro" id="IPR039420">
    <property type="entry name" value="WalR-like"/>
</dbReference>
<dbReference type="GO" id="GO:0000160">
    <property type="term" value="P:phosphorelay signal transduction system"/>
    <property type="evidence" value="ECO:0007669"/>
    <property type="project" value="InterPro"/>
</dbReference>
<dbReference type="PROSITE" id="PS00622">
    <property type="entry name" value="HTH_LUXR_1"/>
    <property type="match status" value="1"/>
</dbReference>
<dbReference type="PROSITE" id="PS50043">
    <property type="entry name" value="HTH_LUXR_2"/>
    <property type="match status" value="1"/>
</dbReference>
<dbReference type="CDD" id="cd06170">
    <property type="entry name" value="LuxR_C_like"/>
    <property type="match status" value="1"/>
</dbReference>
<dbReference type="InterPro" id="IPR000792">
    <property type="entry name" value="Tscrpt_reg_LuxR_C"/>
</dbReference>
<dbReference type="SUPFAM" id="SSF52172">
    <property type="entry name" value="CheY-like"/>
    <property type="match status" value="1"/>
</dbReference>
<dbReference type="Gene3D" id="3.40.50.2300">
    <property type="match status" value="1"/>
</dbReference>
<evidence type="ECO:0000259" key="5">
    <source>
        <dbReference type="PROSITE" id="PS50110"/>
    </source>
</evidence>
<dbReference type="Pfam" id="PF00072">
    <property type="entry name" value="Response_reg"/>
    <property type="match status" value="1"/>
</dbReference>
<name>B1ZT64_OPITP</name>
<keyword evidence="7" id="KW-1185">Reference proteome</keyword>
<dbReference type="PANTHER" id="PTHR43214:SF43">
    <property type="entry name" value="TWO-COMPONENT RESPONSE REGULATOR"/>
    <property type="match status" value="1"/>
</dbReference>
<dbReference type="eggNOG" id="COG2197">
    <property type="taxonomic scope" value="Bacteria"/>
</dbReference>
<dbReference type="InterPro" id="IPR011006">
    <property type="entry name" value="CheY-like_superfamily"/>
</dbReference>
<gene>
    <name evidence="6" type="ordered locus">Oter_3239</name>
</gene>
<dbReference type="KEGG" id="ote:Oter_3239"/>
<sequence>MRRSFQLVKVASTSNAKSVKSPSVVRVYSNGPVGQPPATTKTRIYVVDDHPLMRMGLRAMINGEPDMEVIGEAADSATATAEIMKLRPDLVIADISLRGNSGIELIKNVKAFDPGIDVVVVSMYDESIYALRVLKAGARAYVMKQDVTTRVLDAIRRARNGQLFVSERVATQMLNRFVDGTEDGAADSPVSSLSDRELEIVNLIGEGLPTREIAAKLFLSIKTVETHRVHIKRKLNLANATQLVQFCVRWVEENKAAAGVGAIAEPPAALQQAG</sequence>
<accession>B1ZT64</accession>
<feature type="domain" description="HTH luxR-type" evidence="4">
    <location>
        <begin position="186"/>
        <end position="251"/>
    </location>
</feature>
<dbReference type="InterPro" id="IPR058245">
    <property type="entry name" value="NreC/VraR/RcsB-like_REC"/>
</dbReference>
<dbReference type="SMART" id="SM00421">
    <property type="entry name" value="HTH_LUXR"/>
    <property type="match status" value="1"/>
</dbReference>
<feature type="modified residue" description="4-aspartylphosphate" evidence="3">
    <location>
        <position position="94"/>
    </location>
</feature>
<keyword evidence="2" id="KW-0238">DNA-binding</keyword>
<organism evidence="6 7">
    <name type="scientific">Opitutus terrae (strain DSM 11246 / JCM 15787 / PB90-1)</name>
    <dbReference type="NCBI Taxonomy" id="452637"/>
    <lineage>
        <taxon>Bacteria</taxon>
        <taxon>Pseudomonadati</taxon>
        <taxon>Verrucomicrobiota</taxon>
        <taxon>Opitutia</taxon>
        <taxon>Opitutales</taxon>
        <taxon>Opitutaceae</taxon>
        <taxon>Opitutus</taxon>
    </lineage>
</organism>
<dbReference type="SMART" id="SM00448">
    <property type="entry name" value="REC"/>
    <property type="match status" value="1"/>
</dbReference>
<dbReference type="InterPro" id="IPR001789">
    <property type="entry name" value="Sig_transdc_resp-reg_receiver"/>
</dbReference>
<dbReference type="GO" id="GO:0003677">
    <property type="term" value="F:DNA binding"/>
    <property type="evidence" value="ECO:0007669"/>
    <property type="project" value="UniProtKB-KW"/>
</dbReference>
<reference evidence="6 7" key="1">
    <citation type="journal article" date="2011" name="J. Bacteriol.">
        <title>Genome sequence of the verrucomicrobium Opitutus terrae PB90-1, an abundant inhabitant of rice paddy soil ecosystems.</title>
        <authorList>
            <person name="van Passel M.W."/>
            <person name="Kant R."/>
            <person name="Palva A."/>
            <person name="Copeland A."/>
            <person name="Lucas S."/>
            <person name="Lapidus A."/>
            <person name="Glavina del Rio T."/>
            <person name="Pitluck S."/>
            <person name="Goltsman E."/>
            <person name="Clum A."/>
            <person name="Sun H."/>
            <person name="Schmutz J."/>
            <person name="Larimer F.W."/>
            <person name="Land M.L."/>
            <person name="Hauser L."/>
            <person name="Kyrpides N."/>
            <person name="Mikhailova N."/>
            <person name="Richardson P.P."/>
            <person name="Janssen P.H."/>
            <person name="de Vos W.M."/>
            <person name="Smidt H."/>
        </authorList>
    </citation>
    <scope>NUCLEOTIDE SEQUENCE [LARGE SCALE GENOMIC DNA]</scope>
    <source>
        <strain evidence="7">DSM 11246 / JCM 15787 / PB90-1</strain>
    </source>
</reference>
<dbReference type="PROSITE" id="PS50110">
    <property type="entry name" value="RESPONSE_REGULATORY"/>
    <property type="match status" value="1"/>
</dbReference>
<dbReference type="OrthoDB" id="191163at2"/>
<evidence type="ECO:0000256" key="2">
    <source>
        <dbReference type="ARBA" id="ARBA00023125"/>
    </source>
</evidence>
<evidence type="ECO:0000313" key="7">
    <source>
        <dbReference type="Proteomes" id="UP000007013"/>
    </source>
</evidence>
<dbReference type="HOGENOM" id="CLU_000445_90_1_0"/>
<dbReference type="GO" id="GO:0006355">
    <property type="term" value="P:regulation of DNA-templated transcription"/>
    <property type="evidence" value="ECO:0007669"/>
    <property type="project" value="InterPro"/>
</dbReference>
<dbReference type="PRINTS" id="PR00038">
    <property type="entry name" value="HTHLUXR"/>
</dbReference>
<dbReference type="CDD" id="cd17535">
    <property type="entry name" value="REC_NarL-like"/>
    <property type="match status" value="1"/>
</dbReference>
<dbReference type="AlphaFoldDB" id="B1ZT64"/>
<dbReference type="Proteomes" id="UP000007013">
    <property type="component" value="Chromosome"/>
</dbReference>
<dbReference type="STRING" id="452637.Oter_3239"/>
<dbReference type="Pfam" id="PF00196">
    <property type="entry name" value="GerE"/>
    <property type="match status" value="1"/>
</dbReference>
<protein>
    <submittedName>
        <fullName evidence="6">Two component transcriptional regulator, LuxR family</fullName>
    </submittedName>
</protein>
<dbReference type="EMBL" id="CP001032">
    <property type="protein sequence ID" value="ACB76518.1"/>
    <property type="molecule type" value="Genomic_DNA"/>
</dbReference>
<keyword evidence="1 3" id="KW-0597">Phosphoprotein</keyword>
<dbReference type="InterPro" id="IPR016032">
    <property type="entry name" value="Sig_transdc_resp-reg_C-effctor"/>
</dbReference>
<dbReference type="PANTHER" id="PTHR43214">
    <property type="entry name" value="TWO-COMPONENT RESPONSE REGULATOR"/>
    <property type="match status" value="1"/>
</dbReference>
<evidence type="ECO:0000256" key="3">
    <source>
        <dbReference type="PROSITE-ProRule" id="PRU00169"/>
    </source>
</evidence>
<evidence type="ECO:0000256" key="1">
    <source>
        <dbReference type="ARBA" id="ARBA00022553"/>
    </source>
</evidence>
<dbReference type="SUPFAM" id="SSF46894">
    <property type="entry name" value="C-terminal effector domain of the bipartite response regulators"/>
    <property type="match status" value="1"/>
</dbReference>
<evidence type="ECO:0000313" key="6">
    <source>
        <dbReference type="EMBL" id="ACB76518.1"/>
    </source>
</evidence>